<organism evidence="1 2">
    <name type="scientific">Solicola gregarius</name>
    <dbReference type="NCBI Taxonomy" id="2908642"/>
    <lineage>
        <taxon>Bacteria</taxon>
        <taxon>Bacillati</taxon>
        <taxon>Actinomycetota</taxon>
        <taxon>Actinomycetes</taxon>
        <taxon>Propionibacteriales</taxon>
        <taxon>Nocardioidaceae</taxon>
        <taxon>Solicola</taxon>
    </lineage>
</organism>
<protein>
    <submittedName>
        <fullName evidence="1">Uncharacterized protein</fullName>
    </submittedName>
</protein>
<dbReference type="KEGG" id="sgrg:L0C25_04160"/>
<evidence type="ECO:0000313" key="1">
    <source>
        <dbReference type="EMBL" id="UYM06279.1"/>
    </source>
</evidence>
<name>A0AA46TJ34_9ACTN</name>
<proteinExistence type="predicted"/>
<reference evidence="1" key="1">
    <citation type="submission" date="2022-01" db="EMBL/GenBank/DDBJ databases">
        <title>Nocardioidaceae gen. sp. A5X3R13.</title>
        <authorList>
            <person name="Lopez Marin M.A."/>
            <person name="Uhlik O."/>
        </authorList>
    </citation>
    <scope>NUCLEOTIDE SEQUENCE</scope>
    <source>
        <strain evidence="1">A5X3R13</strain>
    </source>
</reference>
<gene>
    <name evidence="1" type="ORF">L0C25_04160</name>
</gene>
<dbReference type="EMBL" id="CP094970">
    <property type="protein sequence ID" value="UYM06279.1"/>
    <property type="molecule type" value="Genomic_DNA"/>
</dbReference>
<keyword evidence="2" id="KW-1185">Reference proteome</keyword>
<dbReference type="AlphaFoldDB" id="A0AA46TJ34"/>
<dbReference type="RefSeq" id="WP_271635163.1">
    <property type="nucleotide sequence ID" value="NZ_CP094970.1"/>
</dbReference>
<sequence>MSTDLTGYDTEDKPAEELLVLGGLGSCGPEEVERAFPPGHTRRACEVALTPAGRSLKELRYQPVTGAFAADPIVWSIARRP</sequence>
<dbReference type="Proteomes" id="UP001164390">
    <property type="component" value="Chromosome"/>
</dbReference>
<accession>A0AA46TJ34</accession>
<evidence type="ECO:0000313" key="2">
    <source>
        <dbReference type="Proteomes" id="UP001164390"/>
    </source>
</evidence>